<name>A0A2P2M325_RHIMU</name>
<sequence length="26" mass="3097">MFSALSKILQEESSCCVFRILKYIMR</sequence>
<accession>A0A2P2M325</accession>
<evidence type="ECO:0000313" key="1">
    <source>
        <dbReference type="EMBL" id="MBX24623.1"/>
    </source>
</evidence>
<organism evidence="1">
    <name type="scientific">Rhizophora mucronata</name>
    <name type="common">Asiatic mangrove</name>
    <dbReference type="NCBI Taxonomy" id="61149"/>
    <lineage>
        <taxon>Eukaryota</taxon>
        <taxon>Viridiplantae</taxon>
        <taxon>Streptophyta</taxon>
        <taxon>Embryophyta</taxon>
        <taxon>Tracheophyta</taxon>
        <taxon>Spermatophyta</taxon>
        <taxon>Magnoliopsida</taxon>
        <taxon>eudicotyledons</taxon>
        <taxon>Gunneridae</taxon>
        <taxon>Pentapetalae</taxon>
        <taxon>rosids</taxon>
        <taxon>fabids</taxon>
        <taxon>Malpighiales</taxon>
        <taxon>Rhizophoraceae</taxon>
        <taxon>Rhizophora</taxon>
    </lineage>
</organism>
<dbReference type="AlphaFoldDB" id="A0A2P2M325"/>
<proteinExistence type="predicted"/>
<protein>
    <submittedName>
        <fullName evidence="1">Kinesin-related protein 11-like</fullName>
    </submittedName>
</protein>
<reference evidence="1" key="1">
    <citation type="submission" date="2018-02" db="EMBL/GenBank/DDBJ databases">
        <title>Rhizophora mucronata_Transcriptome.</title>
        <authorList>
            <person name="Meera S.P."/>
            <person name="Sreeshan A."/>
            <person name="Augustine A."/>
        </authorList>
    </citation>
    <scope>NUCLEOTIDE SEQUENCE</scope>
    <source>
        <tissue evidence="1">Leaf</tissue>
    </source>
</reference>
<dbReference type="EMBL" id="GGEC01044139">
    <property type="protein sequence ID" value="MBX24623.1"/>
    <property type="molecule type" value="Transcribed_RNA"/>
</dbReference>